<name>A0AB33A8U5_9MYCO</name>
<protein>
    <submittedName>
        <fullName evidence="1">Uncharacterized protein</fullName>
    </submittedName>
</protein>
<dbReference type="Proteomes" id="UP000013961">
    <property type="component" value="Chromosome"/>
</dbReference>
<evidence type="ECO:0000313" key="1">
    <source>
        <dbReference type="EMBL" id="AGM28152.1"/>
    </source>
</evidence>
<dbReference type="AlphaFoldDB" id="A0AB33A8U5"/>
<reference evidence="1 2" key="1">
    <citation type="journal article" date="2013" name="Genome Announc.">
        <title>Complete Genome Sequence of Mycobacterium massiliense Clinical Strain Asan 50594, Belonging to the Type II Genotype.</title>
        <authorList>
            <person name="Kim B.J."/>
            <person name="Kim B.R."/>
            <person name="Hong S.H."/>
            <person name="Seok S.H."/>
            <person name="Kook Y.H."/>
            <person name="Kim B.J."/>
        </authorList>
    </citation>
    <scope>NUCLEOTIDE SEQUENCE [LARGE SCALE GENOMIC DNA]</scope>
    <source>
        <strain evidence="1 2">50594</strain>
    </source>
</reference>
<organism evidence="1 2">
    <name type="scientific">Mycobacteroides abscessus subsp. bolletii 50594</name>
    <dbReference type="NCBI Taxonomy" id="1303024"/>
    <lineage>
        <taxon>Bacteria</taxon>
        <taxon>Bacillati</taxon>
        <taxon>Actinomycetota</taxon>
        <taxon>Actinomycetes</taxon>
        <taxon>Mycobacteriales</taxon>
        <taxon>Mycobacteriaceae</taxon>
        <taxon>Mycobacteroides</taxon>
        <taxon>Mycobacteroides abscessus</taxon>
    </lineage>
</organism>
<sequence length="73" mass="8546">MTDPAVEADKRAVNLMNQMHDQYEWVNYGEVAAREALSPIREWYDRNYGMSSITDHLLDDLAPLIFTTEELER</sequence>
<dbReference type="KEGG" id="mabb:MASS_1550"/>
<dbReference type="RefSeq" id="WP_016342219.1">
    <property type="nucleotide sequence ID" value="NC_021282.1"/>
</dbReference>
<evidence type="ECO:0000313" key="2">
    <source>
        <dbReference type="Proteomes" id="UP000013961"/>
    </source>
</evidence>
<accession>A0AB33A8U5</accession>
<dbReference type="EMBL" id="CP004374">
    <property type="protein sequence ID" value="AGM28152.1"/>
    <property type="molecule type" value="Genomic_DNA"/>
</dbReference>
<gene>
    <name evidence="1" type="ORF">MASS_1550</name>
</gene>
<proteinExistence type="predicted"/>